<name>A0ABQ6JHN2_9ACTN</name>
<feature type="compositionally biased region" description="Gly residues" evidence="1">
    <location>
        <begin position="32"/>
        <end position="42"/>
    </location>
</feature>
<feature type="domain" description="Putative mannosyltransferase YkcA/B-like C-terminal" evidence="2">
    <location>
        <begin position="1"/>
        <end position="45"/>
    </location>
</feature>
<evidence type="ECO:0000313" key="4">
    <source>
        <dbReference type="Proteomes" id="UP001157017"/>
    </source>
</evidence>
<evidence type="ECO:0000259" key="2">
    <source>
        <dbReference type="Pfam" id="PF24878"/>
    </source>
</evidence>
<organism evidence="3 4">
    <name type="scientific">Angustibacter aerolatus</name>
    <dbReference type="NCBI Taxonomy" id="1162965"/>
    <lineage>
        <taxon>Bacteria</taxon>
        <taxon>Bacillati</taxon>
        <taxon>Actinomycetota</taxon>
        <taxon>Actinomycetes</taxon>
        <taxon>Kineosporiales</taxon>
        <taxon>Kineosporiaceae</taxon>
    </lineage>
</organism>
<dbReference type="Pfam" id="PF24878">
    <property type="entry name" value="YkcB_C"/>
    <property type="match status" value="1"/>
</dbReference>
<accession>A0ABQ6JHN2</accession>
<dbReference type="InterPro" id="IPR056785">
    <property type="entry name" value="YkcA/B-like_C"/>
</dbReference>
<dbReference type="EMBL" id="BSUZ01000001">
    <property type="protein sequence ID" value="GMA86874.1"/>
    <property type="molecule type" value="Genomic_DNA"/>
</dbReference>
<keyword evidence="4" id="KW-1185">Reference proteome</keyword>
<dbReference type="Proteomes" id="UP001157017">
    <property type="component" value="Unassembled WGS sequence"/>
</dbReference>
<reference evidence="4" key="1">
    <citation type="journal article" date="2019" name="Int. J. Syst. Evol. Microbiol.">
        <title>The Global Catalogue of Microorganisms (GCM) 10K type strain sequencing project: providing services to taxonomists for standard genome sequencing and annotation.</title>
        <authorList>
            <consortium name="The Broad Institute Genomics Platform"/>
            <consortium name="The Broad Institute Genome Sequencing Center for Infectious Disease"/>
            <person name="Wu L."/>
            <person name="Ma J."/>
        </authorList>
    </citation>
    <scope>NUCLEOTIDE SEQUENCE [LARGE SCALE GENOMIC DNA]</scope>
    <source>
        <strain evidence="4">NBRC 108730</strain>
    </source>
</reference>
<proteinExistence type="predicted"/>
<feature type="compositionally biased region" description="Low complexity" evidence="1">
    <location>
        <begin position="63"/>
        <end position="72"/>
    </location>
</feature>
<comment type="caution">
    <text evidence="3">The sequence shown here is derived from an EMBL/GenBank/DDBJ whole genome shotgun (WGS) entry which is preliminary data.</text>
</comment>
<protein>
    <recommendedName>
        <fullName evidence="2">Putative mannosyltransferase YkcA/B-like C-terminal domain-containing protein</fullName>
    </recommendedName>
</protein>
<evidence type="ECO:0000313" key="3">
    <source>
        <dbReference type="EMBL" id="GMA86874.1"/>
    </source>
</evidence>
<feature type="region of interest" description="Disordered" evidence="1">
    <location>
        <begin position="32"/>
        <end position="72"/>
    </location>
</feature>
<evidence type="ECO:0000256" key="1">
    <source>
        <dbReference type="SAM" id="MobiDB-lite"/>
    </source>
</evidence>
<gene>
    <name evidence="3" type="ORF">GCM10025868_21240</name>
</gene>
<sequence length="72" mass="7083">MAIGGFNGSDPAPTLAQFQAYVAAGEIHWVIGSGGGGLGQQNGGSSASSEIASLGRGEPSPPRRSAVPRSTT</sequence>